<accession>A0ABS2XNI0</accession>
<name>A0ABS2XNI0_POLSP</name>
<feature type="non-terminal residue" evidence="2">
    <location>
        <position position="1"/>
    </location>
</feature>
<comment type="caution">
    <text evidence="2">The sequence shown here is derived from an EMBL/GenBank/DDBJ whole genome shotgun (WGS) entry which is preliminary data.</text>
</comment>
<proteinExistence type="predicted"/>
<dbReference type="EMBL" id="JAAWVQ010054632">
    <property type="protein sequence ID" value="MBN3275866.1"/>
    <property type="molecule type" value="Genomic_DNA"/>
</dbReference>
<gene>
    <name evidence="2" type="primary">Jrkl_0</name>
    <name evidence="2" type="ORF">GTO93_0016471</name>
</gene>
<dbReference type="Pfam" id="PF03184">
    <property type="entry name" value="DDE_1"/>
    <property type="match status" value="1"/>
</dbReference>
<evidence type="ECO:0000313" key="3">
    <source>
        <dbReference type="Proteomes" id="UP001166093"/>
    </source>
</evidence>
<feature type="domain" description="DDE-1" evidence="1">
    <location>
        <begin position="73"/>
        <end position="145"/>
    </location>
</feature>
<keyword evidence="3" id="KW-1185">Reference proteome</keyword>
<protein>
    <submittedName>
        <fullName evidence="2">JERKL protein</fullName>
    </submittedName>
</protein>
<evidence type="ECO:0000313" key="2">
    <source>
        <dbReference type="EMBL" id="MBN3275866.1"/>
    </source>
</evidence>
<feature type="non-terminal residue" evidence="2">
    <location>
        <position position="164"/>
    </location>
</feature>
<reference evidence="2" key="1">
    <citation type="journal article" date="2021" name="Cell">
        <title>Tracing the genetic footprints of vertebrate landing in non-teleost ray-finned fishes.</title>
        <authorList>
            <person name="Bi X."/>
            <person name="Wang K."/>
            <person name="Yang L."/>
            <person name="Pan H."/>
            <person name="Jiang H."/>
            <person name="Wei Q."/>
            <person name="Fang M."/>
            <person name="Yu H."/>
            <person name="Zhu C."/>
            <person name="Cai Y."/>
            <person name="He Y."/>
            <person name="Gan X."/>
            <person name="Zeng H."/>
            <person name="Yu D."/>
            <person name="Zhu Y."/>
            <person name="Jiang H."/>
            <person name="Qiu Q."/>
            <person name="Yang H."/>
            <person name="Zhang Y.E."/>
            <person name="Wang W."/>
            <person name="Zhu M."/>
            <person name="He S."/>
            <person name="Zhang G."/>
        </authorList>
    </citation>
    <scope>NUCLEOTIDE SEQUENCE</scope>
    <source>
        <strain evidence="2">Pddl_001</strain>
    </source>
</reference>
<dbReference type="InterPro" id="IPR004875">
    <property type="entry name" value="DDE_SF_endonuclease_dom"/>
</dbReference>
<organism evidence="2 3">
    <name type="scientific">Polyodon spathula</name>
    <name type="common">North American paddlefish</name>
    <name type="synonym">Squalus spathula</name>
    <dbReference type="NCBI Taxonomy" id="7913"/>
    <lineage>
        <taxon>Eukaryota</taxon>
        <taxon>Metazoa</taxon>
        <taxon>Chordata</taxon>
        <taxon>Craniata</taxon>
        <taxon>Vertebrata</taxon>
        <taxon>Euteleostomi</taxon>
        <taxon>Actinopterygii</taxon>
        <taxon>Chondrostei</taxon>
        <taxon>Acipenseriformes</taxon>
        <taxon>Polyodontidae</taxon>
        <taxon>Polyodon</taxon>
    </lineage>
</organism>
<sequence>LSVEHGTGEQTVRHLKKNKEELISCASSSSSSGMSKRKSMKKATWALGMEGDFNASSVWPTWFKNPGHMSSEERLTRMCSANVTGSHKLKFCIIGKVKKTSSFKSLIPQHRVSHSTALTCVETHVDYVEQQDDASLNDKLFLRVLRTNITKKKRKPVDETNQHD</sequence>
<evidence type="ECO:0000259" key="1">
    <source>
        <dbReference type="Pfam" id="PF03184"/>
    </source>
</evidence>
<dbReference type="Proteomes" id="UP001166093">
    <property type="component" value="Unassembled WGS sequence"/>
</dbReference>